<feature type="compositionally biased region" description="Basic and acidic residues" evidence="1">
    <location>
        <begin position="189"/>
        <end position="204"/>
    </location>
</feature>
<keyword evidence="3" id="KW-1185">Reference proteome</keyword>
<dbReference type="AlphaFoldDB" id="A0A0C9ZYU2"/>
<sequence length="239" mass="25025">MASNPPRLAKKAARKNYVSTDGPTDTGAHPISTPSPSTGDDSSGAPSTRGTGSLTSISTGGIVRPINLATKSARKVAAQLPSTPSRRSTGDDDSDPPSTRSPNSTDTPTGVGTRPLPIAVKASRKVTFRDLPPPSSRRSAVEPDAAAPSSHHGRILASDELTTHRPQDRAGAMLSRTDQGRGQSQGTRVSDRRAREYHTQHFKDPGALPTELFQETLAIIAQVAPRPPLILPPQNGGNG</sequence>
<feature type="compositionally biased region" description="Low complexity" evidence="1">
    <location>
        <begin position="96"/>
        <end position="109"/>
    </location>
</feature>
<name>A0A0C9ZYU2_9AGAM</name>
<protein>
    <submittedName>
        <fullName evidence="2">Uncharacterized protein</fullName>
    </submittedName>
</protein>
<reference evidence="3" key="2">
    <citation type="submission" date="2015-01" db="EMBL/GenBank/DDBJ databases">
        <title>Evolutionary Origins and Diversification of the Mycorrhizal Mutualists.</title>
        <authorList>
            <consortium name="DOE Joint Genome Institute"/>
            <consortium name="Mycorrhizal Genomics Consortium"/>
            <person name="Kohler A."/>
            <person name="Kuo A."/>
            <person name="Nagy L.G."/>
            <person name="Floudas D."/>
            <person name="Copeland A."/>
            <person name="Barry K.W."/>
            <person name="Cichocki N."/>
            <person name="Veneault-Fourrey C."/>
            <person name="LaButti K."/>
            <person name="Lindquist E.A."/>
            <person name="Lipzen A."/>
            <person name="Lundell T."/>
            <person name="Morin E."/>
            <person name="Murat C."/>
            <person name="Riley R."/>
            <person name="Ohm R."/>
            <person name="Sun H."/>
            <person name="Tunlid A."/>
            <person name="Henrissat B."/>
            <person name="Grigoriev I.V."/>
            <person name="Hibbett D.S."/>
            <person name="Martin F."/>
        </authorList>
    </citation>
    <scope>NUCLEOTIDE SEQUENCE [LARGE SCALE GENOMIC DNA]</scope>
    <source>
        <strain evidence="3">441</strain>
    </source>
</reference>
<evidence type="ECO:0000313" key="3">
    <source>
        <dbReference type="Proteomes" id="UP000054018"/>
    </source>
</evidence>
<dbReference type="HOGENOM" id="CLU_1161533_0_0_1"/>
<evidence type="ECO:0000256" key="1">
    <source>
        <dbReference type="SAM" id="MobiDB-lite"/>
    </source>
</evidence>
<reference evidence="2 3" key="1">
    <citation type="submission" date="2014-04" db="EMBL/GenBank/DDBJ databases">
        <authorList>
            <consortium name="DOE Joint Genome Institute"/>
            <person name="Kuo A."/>
            <person name="Kohler A."/>
            <person name="Costa M.D."/>
            <person name="Nagy L.G."/>
            <person name="Floudas D."/>
            <person name="Copeland A."/>
            <person name="Barry K.W."/>
            <person name="Cichocki N."/>
            <person name="Veneault-Fourrey C."/>
            <person name="LaButti K."/>
            <person name="Lindquist E.A."/>
            <person name="Lipzen A."/>
            <person name="Lundell T."/>
            <person name="Morin E."/>
            <person name="Murat C."/>
            <person name="Sun H."/>
            <person name="Tunlid A."/>
            <person name="Henrissat B."/>
            <person name="Grigoriev I.V."/>
            <person name="Hibbett D.S."/>
            <person name="Martin F."/>
            <person name="Nordberg H.P."/>
            <person name="Cantor M.N."/>
            <person name="Hua S.X."/>
        </authorList>
    </citation>
    <scope>NUCLEOTIDE SEQUENCE [LARGE SCALE GENOMIC DNA]</scope>
    <source>
        <strain evidence="2 3">441</strain>
    </source>
</reference>
<accession>A0A0C9ZYU2</accession>
<feature type="compositionally biased region" description="Polar residues" evidence="1">
    <location>
        <begin position="176"/>
        <end position="188"/>
    </location>
</feature>
<gene>
    <name evidence="2" type="ORF">PISMIDRAFT_183316</name>
</gene>
<dbReference type="EMBL" id="KN833696">
    <property type="protein sequence ID" value="KIK27377.1"/>
    <property type="molecule type" value="Genomic_DNA"/>
</dbReference>
<evidence type="ECO:0000313" key="2">
    <source>
        <dbReference type="EMBL" id="KIK27377.1"/>
    </source>
</evidence>
<organism evidence="2 3">
    <name type="scientific">Pisolithus microcarpus 441</name>
    <dbReference type="NCBI Taxonomy" id="765257"/>
    <lineage>
        <taxon>Eukaryota</taxon>
        <taxon>Fungi</taxon>
        <taxon>Dikarya</taxon>
        <taxon>Basidiomycota</taxon>
        <taxon>Agaricomycotina</taxon>
        <taxon>Agaricomycetes</taxon>
        <taxon>Agaricomycetidae</taxon>
        <taxon>Boletales</taxon>
        <taxon>Sclerodermatineae</taxon>
        <taxon>Pisolithaceae</taxon>
        <taxon>Pisolithus</taxon>
    </lineage>
</organism>
<feature type="region of interest" description="Disordered" evidence="1">
    <location>
        <begin position="1"/>
        <end position="208"/>
    </location>
</feature>
<feature type="compositionally biased region" description="Low complexity" evidence="1">
    <location>
        <begin position="32"/>
        <end position="61"/>
    </location>
</feature>
<proteinExistence type="predicted"/>
<dbReference type="OrthoDB" id="2692564at2759"/>
<dbReference type="Proteomes" id="UP000054018">
    <property type="component" value="Unassembled WGS sequence"/>
</dbReference>